<dbReference type="eggNOG" id="COG0456">
    <property type="taxonomic scope" value="Bacteria"/>
</dbReference>
<accession>C0CKK3</accession>
<reference evidence="2 3" key="1">
    <citation type="submission" date="2009-01" db="EMBL/GenBank/DDBJ databases">
        <authorList>
            <person name="Fulton L."/>
            <person name="Clifton S."/>
            <person name="Fulton B."/>
            <person name="Xu J."/>
            <person name="Minx P."/>
            <person name="Pepin K.H."/>
            <person name="Johnson M."/>
            <person name="Bhonagiri V."/>
            <person name="Nash W.E."/>
            <person name="Mardis E.R."/>
            <person name="Wilson R.K."/>
        </authorList>
    </citation>
    <scope>NUCLEOTIDE SEQUENCE [LARGE SCALE GENOMIC DNA]</scope>
    <source>
        <strain evidence="3">DSM 10507 / JCM 14656 / S5a33</strain>
    </source>
</reference>
<comment type="caution">
    <text evidence="2">The sequence shown here is derived from an EMBL/GenBank/DDBJ whole genome shotgun (WGS) entry which is preliminary data.</text>
</comment>
<dbReference type="PROSITE" id="PS51186">
    <property type="entry name" value="GNAT"/>
    <property type="match status" value="1"/>
</dbReference>
<dbReference type="InterPro" id="IPR000182">
    <property type="entry name" value="GNAT_dom"/>
</dbReference>
<dbReference type="Proteomes" id="UP000003100">
    <property type="component" value="Unassembled WGS sequence"/>
</dbReference>
<dbReference type="SUPFAM" id="SSF55729">
    <property type="entry name" value="Acyl-CoA N-acyltransferases (Nat)"/>
    <property type="match status" value="1"/>
</dbReference>
<dbReference type="Pfam" id="PF00583">
    <property type="entry name" value="Acetyltransf_1"/>
    <property type="match status" value="1"/>
</dbReference>
<dbReference type="Gene3D" id="3.40.630.30">
    <property type="match status" value="1"/>
</dbReference>
<dbReference type="EMBL" id="ACBZ01000069">
    <property type="protein sequence ID" value="EEG49693.1"/>
    <property type="molecule type" value="Genomic_DNA"/>
</dbReference>
<gene>
    <name evidence="2" type="ORF">RUMHYD_01373</name>
</gene>
<feature type="domain" description="N-acetyltransferase" evidence="1">
    <location>
        <begin position="1"/>
        <end position="141"/>
    </location>
</feature>
<keyword evidence="3" id="KW-1185">Reference proteome</keyword>
<dbReference type="GO" id="GO:0016747">
    <property type="term" value="F:acyltransferase activity, transferring groups other than amino-acyl groups"/>
    <property type="evidence" value="ECO:0007669"/>
    <property type="project" value="InterPro"/>
</dbReference>
<dbReference type="InterPro" id="IPR016181">
    <property type="entry name" value="Acyl_CoA_acyltransferase"/>
</dbReference>
<reference evidence="2 3" key="2">
    <citation type="submission" date="2009-02" db="EMBL/GenBank/DDBJ databases">
        <title>Draft genome sequence of Blautia hydrogenotrophica DSM 10507 (Ruminococcus hydrogenotrophicus DSM 10507).</title>
        <authorList>
            <person name="Sudarsanam P."/>
            <person name="Ley R."/>
            <person name="Guruge J."/>
            <person name="Turnbaugh P.J."/>
            <person name="Mahowald M."/>
            <person name="Liep D."/>
            <person name="Gordon J."/>
        </authorList>
    </citation>
    <scope>NUCLEOTIDE SEQUENCE [LARGE SCALE GENOMIC DNA]</scope>
    <source>
        <strain evidence="3">DSM 10507 / JCM 14656 / S5a33</strain>
    </source>
</reference>
<dbReference type="CDD" id="cd04301">
    <property type="entry name" value="NAT_SF"/>
    <property type="match status" value="1"/>
</dbReference>
<proteinExistence type="predicted"/>
<name>C0CKK3_BLAHS</name>
<dbReference type="HOGENOM" id="CLU_105077_1_1_9"/>
<dbReference type="AlphaFoldDB" id="C0CKK3"/>
<dbReference type="PATRIC" id="fig|476272.21.peg.2722"/>
<evidence type="ECO:0000313" key="2">
    <source>
        <dbReference type="EMBL" id="EEG49693.1"/>
    </source>
</evidence>
<evidence type="ECO:0000313" key="3">
    <source>
        <dbReference type="Proteomes" id="UP000003100"/>
    </source>
</evidence>
<evidence type="ECO:0000259" key="1">
    <source>
        <dbReference type="PROSITE" id="PS51186"/>
    </source>
</evidence>
<organism evidence="2 3">
    <name type="scientific">Blautia hydrogenotrophica (strain DSM 10507 / JCM 14656 / S5a33)</name>
    <name type="common">Ruminococcus hydrogenotrophicus</name>
    <dbReference type="NCBI Taxonomy" id="476272"/>
    <lineage>
        <taxon>Bacteria</taxon>
        <taxon>Bacillati</taxon>
        <taxon>Bacillota</taxon>
        <taxon>Clostridia</taxon>
        <taxon>Lachnospirales</taxon>
        <taxon>Lachnospiraceae</taxon>
        <taxon>Blautia</taxon>
    </lineage>
</organism>
<protein>
    <recommendedName>
        <fullName evidence="1">N-acetyltransferase domain-containing protein</fullName>
    </recommendedName>
</protein>
<sequence length="164" mass="19488">MYDTALKLYQISFPHHEQREKGSQEKILSDSEYHFCLIYDKAVFVGLILYWESTDFIYVEHFCILPEMRNKQYGQKALTLLMEQNKILLLEIDPPVDDISKHRKKFYERCGFVQNSFSHIHPPYHKENGGHSLLIMSCPKQISQSIFDAFNQYLKNKVMKNVFM</sequence>